<accession>A0A177NDZ7</accession>
<gene>
    <name evidence="1" type="ORF">A1507_12615</name>
</gene>
<evidence type="ECO:0000313" key="2">
    <source>
        <dbReference type="Proteomes" id="UP000077857"/>
    </source>
</evidence>
<dbReference type="EMBL" id="LUUJ01000078">
    <property type="protein sequence ID" value="OAI16052.1"/>
    <property type="molecule type" value="Genomic_DNA"/>
</dbReference>
<dbReference type="Proteomes" id="UP000077857">
    <property type="component" value="Unassembled WGS sequence"/>
</dbReference>
<organism evidence="1 2">
    <name type="scientific">Methylomonas koyamae</name>
    <dbReference type="NCBI Taxonomy" id="702114"/>
    <lineage>
        <taxon>Bacteria</taxon>
        <taxon>Pseudomonadati</taxon>
        <taxon>Pseudomonadota</taxon>
        <taxon>Gammaproteobacteria</taxon>
        <taxon>Methylococcales</taxon>
        <taxon>Methylococcaceae</taxon>
        <taxon>Methylomonas</taxon>
    </lineage>
</organism>
<proteinExistence type="predicted"/>
<evidence type="ECO:0000313" key="1">
    <source>
        <dbReference type="EMBL" id="OAI16052.1"/>
    </source>
</evidence>
<name>A0A177NDZ7_9GAMM</name>
<comment type="caution">
    <text evidence="1">The sequence shown here is derived from an EMBL/GenBank/DDBJ whole genome shotgun (WGS) entry which is preliminary data.</text>
</comment>
<reference evidence="1 2" key="1">
    <citation type="submission" date="2016-03" db="EMBL/GenBank/DDBJ databases">
        <authorList>
            <person name="Ploux O."/>
        </authorList>
    </citation>
    <scope>NUCLEOTIDE SEQUENCE [LARGE SCALE GENOMIC DNA]</scope>
    <source>
        <strain evidence="1 2">R-45378</strain>
    </source>
</reference>
<dbReference type="AlphaFoldDB" id="A0A177NDZ7"/>
<sequence length="66" mass="6776">MVPKYAEIRSVPAAILPTAAKSGGPKLAENASIIMLQGLSEQEKSLEAANLLGCAKATAQPKLSVV</sequence>
<protein>
    <submittedName>
        <fullName evidence="1">Uncharacterized protein</fullName>
    </submittedName>
</protein>